<organism evidence="2 3">
    <name type="scientific">Mauremys mutica</name>
    <name type="common">yellowpond turtle</name>
    <dbReference type="NCBI Taxonomy" id="74926"/>
    <lineage>
        <taxon>Eukaryota</taxon>
        <taxon>Metazoa</taxon>
        <taxon>Chordata</taxon>
        <taxon>Craniata</taxon>
        <taxon>Vertebrata</taxon>
        <taxon>Euteleostomi</taxon>
        <taxon>Archelosauria</taxon>
        <taxon>Testudinata</taxon>
        <taxon>Testudines</taxon>
        <taxon>Cryptodira</taxon>
        <taxon>Durocryptodira</taxon>
        <taxon>Testudinoidea</taxon>
        <taxon>Geoemydidae</taxon>
        <taxon>Geoemydinae</taxon>
        <taxon>Mauremys</taxon>
    </lineage>
</organism>
<feature type="chain" id="PRO_5038516780" description="Secreted protein" evidence="1">
    <location>
        <begin position="27"/>
        <end position="114"/>
    </location>
</feature>
<dbReference type="AlphaFoldDB" id="A0A9D4B3I6"/>
<dbReference type="EMBL" id="JAHDVG010000463">
    <property type="protein sequence ID" value="KAH1186912.1"/>
    <property type="molecule type" value="Genomic_DNA"/>
</dbReference>
<comment type="caution">
    <text evidence="2">The sequence shown here is derived from an EMBL/GenBank/DDBJ whole genome shotgun (WGS) entry which is preliminary data.</text>
</comment>
<reference evidence="2" key="1">
    <citation type="submission" date="2021-09" db="EMBL/GenBank/DDBJ databases">
        <title>The genome of Mauremys mutica provides insights into the evolution of semi-aquatic lifestyle.</title>
        <authorList>
            <person name="Gong S."/>
            <person name="Gao Y."/>
        </authorList>
    </citation>
    <scope>NUCLEOTIDE SEQUENCE</scope>
    <source>
        <strain evidence="2">MM-2020</strain>
        <tissue evidence="2">Muscle</tissue>
    </source>
</reference>
<sequence>MSHTTKRLLPTCLLGIVLKSCHSSNAFWCMNSDSPCEVCFTSNFRQVLFYTSVIKFTLNQGSNAGEWERKNHLSYYHKPIKYILDRLIIQDNFLSKICKSLASLAAQLLNSMNL</sequence>
<keyword evidence="3" id="KW-1185">Reference proteome</keyword>
<dbReference type="Proteomes" id="UP000827986">
    <property type="component" value="Unassembled WGS sequence"/>
</dbReference>
<name>A0A9D4B3I6_9SAUR</name>
<gene>
    <name evidence="2" type="ORF">KIL84_019661</name>
</gene>
<protein>
    <recommendedName>
        <fullName evidence="4">Secreted protein</fullName>
    </recommendedName>
</protein>
<keyword evidence="1" id="KW-0732">Signal</keyword>
<evidence type="ECO:0000313" key="3">
    <source>
        <dbReference type="Proteomes" id="UP000827986"/>
    </source>
</evidence>
<evidence type="ECO:0008006" key="4">
    <source>
        <dbReference type="Google" id="ProtNLM"/>
    </source>
</evidence>
<feature type="signal peptide" evidence="1">
    <location>
        <begin position="1"/>
        <end position="26"/>
    </location>
</feature>
<evidence type="ECO:0000256" key="1">
    <source>
        <dbReference type="SAM" id="SignalP"/>
    </source>
</evidence>
<accession>A0A9D4B3I6</accession>
<proteinExistence type="predicted"/>
<evidence type="ECO:0000313" key="2">
    <source>
        <dbReference type="EMBL" id="KAH1186912.1"/>
    </source>
</evidence>